<dbReference type="STRING" id="225164.V4AIF8"/>
<dbReference type="PANTHER" id="PTHR24270">
    <property type="entry name" value="LOW-DENSITY LIPOPROTEIN RECEPTOR-RELATED"/>
    <property type="match status" value="1"/>
</dbReference>
<organism evidence="9 10">
    <name type="scientific">Lottia gigantea</name>
    <name type="common">Giant owl limpet</name>
    <dbReference type="NCBI Taxonomy" id="225164"/>
    <lineage>
        <taxon>Eukaryota</taxon>
        <taxon>Metazoa</taxon>
        <taxon>Spiralia</taxon>
        <taxon>Lophotrochozoa</taxon>
        <taxon>Mollusca</taxon>
        <taxon>Gastropoda</taxon>
        <taxon>Patellogastropoda</taxon>
        <taxon>Lottioidea</taxon>
        <taxon>Lottiidae</taxon>
        <taxon>Lottia</taxon>
    </lineage>
</organism>
<evidence type="ECO:0000313" key="9">
    <source>
        <dbReference type="EMBL" id="ESO96767.1"/>
    </source>
</evidence>
<evidence type="ECO:0000256" key="1">
    <source>
        <dbReference type="ARBA" id="ARBA00004167"/>
    </source>
</evidence>
<comment type="caution">
    <text evidence="8">Lacks conserved residue(s) required for the propagation of feature annotation.</text>
</comment>
<dbReference type="HOGENOM" id="CLU_085098_3_2_1"/>
<dbReference type="CTD" id="20234723"/>
<keyword evidence="10" id="KW-1185">Reference proteome</keyword>
<dbReference type="Proteomes" id="UP000030746">
    <property type="component" value="Unassembled WGS sequence"/>
</dbReference>
<dbReference type="SMART" id="SM00192">
    <property type="entry name" value="LDLa"/>
    <property type="match status" value="2"/>
</dbReference>
<dbReference type="FunFam" id="4.10.400.10:FF:000005">
    <property type="entry name" value="low-density lipoprotein receptor-related protein 1B"/>
    <property type="match status" value="1"/>
</dbReference>
<comment type="subcellular location">
    <subcellularLocation>
        <location evidence="2">Endomembrane system</location>
    </subcellularLocation>
    <subcellularLocation>
        <location evidence="1">Membrane</location>
        <topology evidence="1">Single-pass membrane protein</topology>
    </subcellularLocation>
</comment>
<dbReference type="GeneID" id="20234723"/>
<evidence type="ECO:0000256" key="7">
    <source>
        <dbReference type="ARBA" id="ARBA00023157"/>
    </source>
</evidence>
<dbReference type="CDD" id="cd00112">
    <property type="entry name" value="LDLa"/>
    <property type="match status" value="2"/>
</dbReference>
<dbReference type="Pfam" id="PF00057">
    <property type="entry name" value="Ldl_recept_a"/>
    <property type="match status" value="2"/>
</dbReference>
<accession>V4AIF8</accession>
<dbReference type="InterPro" id="IPR050685">
    <property type="entry name" value="LDLR"/>
</dbReference>
<evidence type="ECO:0000313" key="10">
    <source>
        <dbReference type="Proteomes" id="UP000030746"/>
    </source>
</evidence>
<dbReference type="AlphaFoldDB" id="V4AIF8"/>
<dbReference type="InterPro" id="IPR036055">
    <property type="entry name" value="LDL_receptor-like_sf"/>
</dbReference>
<dbReference type="EMBL" id="KB201370">
    <property type="protein sequence ID" value="ESO96767.1"/>
    <property type="molecule type" value="Genomic_DNA"/>
</dbReference>
<keyword evidence="4" id="KW-0677">Repeat</keyword>
<dbReference type="PROSITE" id="PS01209">
    <property type="entry name" value="LDLRA_1"/>
    <property type="match status" value="2"/>
</dbReference>
<evidence type="ECO:0000256" key="4">
    <source>
        <dbReference type="ARBA" id="ARBA00022737"/>
    </source>
</evidence>
<sequence length="110" mass="12289">DKACSSDTFRCKEAISPGSYCIPKNWECDSDADCPGGEDEHEDCSIPTCPSNQFQCKLGAARCVPNGWLCDGEHDCDDGSDELHETCMYSNIFNFILHIQFIDCQVLKRL</sequence>
<dbReference type="InterPro" id="IPR002172">
    <property type="entry name" value="LDrepeatLR_classA_rpt"/>
</dbReference>
<gene>
    <name evidence="9" type="ORF">LOTGIDRAFT_143631</name>
</gene>
<evidence type="ECO:0000256" key="3">
    <source>
        <dbReference type="ARBA" id="ARBA00022692"/>
    </source>
</evidence>
<dbReference type="OrthoDB" id="10062665at2759"/>
<dbReference type="InterPro" id="IPR023415">
    <property type="entry name" value="LDLR_class-A_CS"/>
</dbReference>
<dbReference type="KEGG" id="lgi:LOTGIDRAFT_143631"/>
<name>V4AIF8_LOTGI</name>
<proteinExistence type="predicted"/>
<dbReference type="PANTHER" id="PTHR24270:SF8">
    <property type="entry name" value="LD11117P-RELATED"/>
    <property type="match status" value="1"/>
</dbReference>
<dbReference type="PRINTS" id="PR00261">
    <property type="entry name" value="LDLRECEPTOR"/>
</dbReference>
<dbReference type="RefSeq" id="XP_009052542.1">
    <property type="nucleotide sequence ID" value="XM_009054294.1"/>
</dbReference>
<keyword evidence="5" id="KW-1133">Transmembrane helix</keyword>
<keyword evidence="3" id="KW-0812">Transmembrane</keyword>
<reference evidence="9 10" key="1">
    <citation type="journal article" date="2013" name="Nature">
        <title>Insights into bilaterian evolution from three spiralian genomes.</title>
        <authorList>
            <person name="Simakov O."/>
            <person name="Marletaz F."/>
            <person name="Cho S.J."/>
            <person name="Edsinger-Gonzales E."/>
            <person name="Havlak P."/>
            <person name="Hellsten U."/>
            <person name="Kuo D.H."/>
            <person name="Larsson T."/>
            <person name="Lv J."/>
            <person name="Arendt D."/>
            <person name="Savage R."/>
            <person name="Osoegawa K."/>
            <person name="de Jong P."/>
            <person name="Grimwood J."/>
            <person name="Chapman J.A."/>
            <person name="Shapiro H."/>
            <person name="Aerts A."/>
            <person name="Otillar R.P."/>
            <person name="Terry A.Y."/>
            <person name="Boore J.L."/>
            <person name="Grigoriev I.V."/>
            <person name="Lindberg D.R."/>
            <person name="Seaver E.C."/>
            <person name="Weisblat D.A."/>
            <person name="Putnam N.H."/>
            <person name="Rokhsar D.S."/>
        </authorList>
    </citation>
    <scope>NUCLEOTIDE SEQUENCE [LARGE SCALE GENOMIC DNA]</scope>
</reference>
<dbReference type="GO" id="GO:0012505">
    <property type="term" value="C:endomembrane system"/>
    <property type="evidence" value="ECO:0007669"/>
    <property type="project" value="UniProtKB-SubCell"/>
</dbReference>
<keyword evidence="6" id="KW-0472">Membrane</keyword>
<dbReference type="OMA" id="WDEDPAN"/>
<dbReference type="SUPFAM" id="SSF57424">
    <property type="entry name" value="LDL receptor-like module"/>
    <property type="match status" value="2"/>
</dbReference>
<keyword evidence="7" id="KW-1015">Disulfide bond</keyword>
<dbReference type="PROSITE" id="PS50068">
    <property type="entry name" value="LDLRA_2"/>
    <property type="match status" value="2"/>
</dbReference>
<evidence type="ECO:0000256" key="2">
    <source>
        <dbReference type="ARBA" id="ARBA00004308"/>
    </source>
</evidence>
<dbReference type="Gene3D" id="4.10.400.10">
    <property type="entry name" value="Low-density Lipoprotein Receptor"/>
    <property type="match status" value="2"/>
</dbReference>
<dbReference type="GO" id="GO:0016192">
    <property type="term" value="P:vesicle-mediated transport"/>
    <property type="evidence" value="ECO:0007669"/>
    <property type="project" value="UniProtKB-ARBA"/>
</dbReference>
<evidence type="ECO:0000256" key="6">
    <source>
        <dbReference type="ARBA" id="ARBA00023136"/>
    </source>
</evidence>
<evidence type="ECO:0000256" key="5">
    <source>
        <dbReference type="ARBA" id="ARBA00022989"/>
    </source>
</evidence>
<evidence type="ECO:0000256" key="8">
    <source>
        <dbReference type="PROSITE-ProRule" id="PRU00124"/>
    </source>
</evidence>
<feature type="non-terminal residue" evidence="9">
    <location>
        <position position="1"/>
    </location>
</feature>
<protein>
    <submittedName>
        <fullName evidence="9">Uncharacterized protein</fullName>
    </submittedName>
</protein>
<dbReference type="GO" id="GO:0005886">
    <property type="term" value="C:plasma membrane"/>
    <property type="evidence" value="ECO:0007669"/>
    <property type="project" value="TreeGrafter"/>
</dbReference>